<evidence type="ECO:0000256" key="3">
    <source>
        <dbReference type="ARBA" id="ARBA00022679"/>
    </source>
</evidence>
<keyword evidence="3 9" id="KW-0808">Transferase</keyword>
<evidence type="ECO:0000256" key="8">
    <source>
        <dbReference type="ARBA" id="ARBA00048117"/>
    </source>
</evidence>
<feature type="binding site" evidence="9">
    <location>
        <position position="212"/>
    </location>
    <ligand>
        <name>substrate</name>
    </ligand>
</feature>
<comment type="caution">
    <text evidence="11">The sequence shown here is derived from an EMBL/GenBank/DDBJ whole genome shotgun (WGS) entry which is preliminary data.</text>
</comment>
<dbReference type="GO" id="GO:0061711">
    <property type="term" value="F:tRNA N(6)-L-threonylcarbamoyladenine synthase activity"/>
    <property type="evidence" value="ECO:0007669"/>
    <property type="project" value="UniProtKB-EC"/>
</dbReference>
<dbReference type="AlphaFoldDB" id="A0A9W7KRE3"/>
<dbReference type="GO" id="GO:0046872">
    <property type="term" value="F:metal ion binding"/>
    <property type="evidence" value="ECO:0007669"/>
    <property type="project" value="UniProtKB-KW"/>
</dbReference>
<keyword evidence="2 9" id="KW-0963">Cytoplasm</keyword>
<dbReference type="GO" id="GO:0002949">
    <property type="term" value="P:tRNA threonylcarbamoyladenosine modification"/>
    <property type="evidence" value="ECO:0007669"/>
    <property type="project" value="UniProtKB-UniRule"/>
</dbReference>
<evidence type="ECO:0000256" key="6">
    <source>
        <dbReference type="ARBA" id="ARBA00023315"/>
    </source>
</evidence>
<keyword evidence="12" id="KW-1185">Reference proteome</keyword>
<dbReference type="CDD" id="cd24132">
    <property type="entry name" value="ASKHA_NBD_OSGEP_like_euk"/>
    <property type="match status" value="1"/>
</dbReference>
<dbReference type="InterPro" id="IPR034680">
    <property type="entry name" value="Kae1_archaea_euk"/>
</dbReference>
<feature type="domain" description="Gcp-like" evidence="10">
    <location>
        <begin position="62"/>
        <end position="338"/>
    </location>
</feature>
<keyword evidence="6 9" id="KW-0012">Acyltransferase</keyword>
<feature type="binding site" evidence="9">
    <location>
        <position position="144"/>
    </location>
    <ligand>
        <name>a divalent metal cation</name>
        <dbReference type="ChEBI" id="CHEBI:60240"/>
    </ligand>
</feature>
<comment type="catalytic activity">
    <reaction evidence="8 9">
        <text>L-threonylcarbamoyladenylate + adenosine(37) in tRNA = N(6)-L-threonylcarbamoyladenosine(37) in tRNA + AMP + H(+)</text>
        <dbReference type="Rhea" id="RHEA:37059"/>
        <dbReference type="Rhea" id="RHEA-COMP:10162"/>
        <dbReference type="Rhea" id="RHEA-COMP:10163"/>
        <dbReference type="ChEBI" id="CHEBI:15378"/>
        <dbReference type="ChEBI" id="CHEBI:73682"/>
        <dbReference type="ChEBI" id="CHEBI:74411"/>
        <dbReference type="ChEBI" id="CHEBI:74418"/>
        <dbReference type="ChEBI" id="CHEBI:456215"/>
        <dbReference type="EC" id="2.3.1.234"/>
    </reaction>
</comment>
<dbReference type="Gene3D" id="3.30.420.40">
    <property type="match status" value="2"/>
</dbReference>
<dbReference type="Proteomes" id="UP001165082">
    <property type="component" value="Unassembled WGS sequence"/>
</dbReference>
<dbReference type="GO" id="GO:0005737">
    <property type="term" value="C:cytoplasm"/>
    <property type="evidence" value="ECO:0007669"/>
    <property type="project" value="UniProtKB-SubCell"/>
</dbReference>
<feature type="binding site" evidence="9">
    <location>
        <position position="148"/>
    </location>
    <ligand>
        <name>a divalent metal cation</name>
        <dbReference type="ChEBI" id="CHEBI:60240"/>
    </ligand>
</feature>
<evidence type="ECO:0000256" key="5">
    <source>
        <dbReference type="ARBA" id="ARBA00022723"/>
    </source>
</evidence>
<name>A0A9W7KRE3_9STRA</name>
<feature type="binding site" evidence="9">
    <location>
        <begin position="165"/>
        <end position="169"/>
    </location>
    <ligand>
        <name>substrate</name>
    </ligand>
</feature>
<proteinExistence type="inferred from homology"/>
<organism evidence="11 12">
    <name type="scientific">Triparma retinervis</name>
    <dbReference type="NCBI Taxonomy" id="2557542"/>
    <lineage>
        <taxon>Eukaryota</taxon>
        <taxon>Sar</taxon>
        <taxon>Stramenopiles</taxon>
        <taxon>Ochrophyta</taxon>
        <taxon>Bolidophyceae</taxon>
        <taxon>Parmales</taxon>
        <taxon>Triparmaceae</taxon>
        <taxon>Triparma</taxon>
    </lineage>
</organism>
<dbReference type="OrthoDB" id="10254073at2759"/>
<dbReference type="EC" id="2.3.1.234" evidence="1"/>
<feature type="binding site" evidence="9">
    <location>
        <position position="197"/>
    </location>
    <ligand>
        <name>substrate</name>
    </ligand>
</feature>
<sequence>MNHETTPMPLSPLLSNLPLPDPSKPCIVIGIEGSANKCGVGVLQYVPPPSPDKMGHYKTLSNPRKTYISPKGQGFLPRETAWHHHAHIVGLIKTAISESGLQMSQINAVAFTRGPGMGGPLHTCGIVARWLSLKYGLPLLGSNHCVAHIEMGRMATSSDDPVVLYVSGGNTQVLAYNKGRYRIFGETIDIAIGNCLDRFARVIGISNDPSPGYNIELLAREEGAKFVPDIPYVVKGMDVSFSGILTTVERMWKEKGGSSGTLTRADLCYTLQETLFAMLIETTERAMSHTGSSSVLIVGGVGCNLRLQSMMAAMAGQRGGTVAGMDSRYCIDNGAMIAAAGIFEHQFGGRTKVEDSGVTQRFRTDQVEVVWREKGSNWKHT</sequence>
<dbReference type="FunFam" id="3.30.420.40:FF:000141">
    <property type="entry name" value="Probable tRNA N6-adenosine threonylcarbamoyltransferase"/>
    <property type="match status" value="1"/>
</dbReference>
<comment type="similarity">
    <text evidence="9">Belongs to the KAE1 / TsaD family.</text>
</comment>
<gene>
    <name evidence="11" type="ORF">TrRE_jg4502</name>
</gene>
<evidence type="ECO:0000259" key="10">
    <source>
        <dbReference type="Pfam" id="PF00814"/>
    </source>
</evidence>
<evidence type="ECO:0000256" key="9">
    <source>
        <dbReference type="HAMAP-Rule" id="MF_03180"/>
    </source>
</evidence>
<evidence type="ECO:0000313" key="11">
    <source>
        <dbReference type="EMBL" id="GMI09019.1"/>
    </source>
</evidence>
<dbReference type="PRINTS" id="PR00789">
    <property type="entry name" value="OSIALOPTASE"/>
</dbReference>
<comment type="cofactor">
    <cofactor evidence="9">
        <name>a divalent metal cation</name>
        <dbReference type="ChEBI" id="CHEBI:60240"/>
    </cofactor>
    <text evidence="9">Binds 1 divalent metal cation per subunit.</text>
</comment>
<feature type="binding site" evidence="9">
    <location>
        <position position="165"/>
    </location>
    <ligand>
        <name>a divalent metal cation</name>
        <dbReference type="ChEBI" id="CHEBI:60240"/>
    </ligand>
</feature>
<dbReference type="GO" id="GO:0005634">
    <property type="term" value="C:nucleus"/>
    <property type="evidence" value="ECO:0007669"/>
    <property type="project" value="UniProtKB-SubCell"/>
</dbReference>
<evidence type="ECO:0000256" key="7">
    <source>
        <dbReference type="ARBA" id="ARBA00030439"/>
    </source>
</evidence>
<dbReference type="Pfam" id="PF00814">
    <property type="entry name" value="TsaD"/>
    <property type="match status" value="1"/>
</dbReference>
<feature type="binding site" evidence="9">
    <location>
        <position position="332"/>
    </location>
    <ligand>
        <name>a divalent metal cation</name>
        <dbReference type="ChEBI" id="CHEBI:60240"/>
    </ligand>
</feature>
<dbReference type="InterPro" id="IPR017861">
    <property type="entry name" value="KAE1/TsaD"/>
</dbReference>
<dbReference type="NCBIfam" id="TIGR00329">
    <property type="entry name" value="gcp_kae1"/>
    <property type="match status" value="1"/>
</dbReference>
<evidence type="ECO:0000256" key="4">
    <source>
        <dbReference type="ARBA" id="ARBA00022694"/>
    </source>
</evidence>
<feature type="binding site" evidence="9">
    <location>
        <position position="304"/>
    </location>
    <ligand>
        <name>substrate</name>
    </ligand>
</feature>
<dbReference type="PANTHER" id="PTHR11735:SF14">
    <property type="entry name" value="TRNA N6-ADENOSINE THREONYLCARBAMOYLTRANSFERASE"/>
    <property type="match status" value="1"/>
</dbReference>
<evidence type="ECO:0000256" key="1">
    <source>
        <dbReference type="ARBA" id="ARBA00012156"/>
    </source>
</evidence>
<dbReference type="InterPro" id="IPR000905">
    <property type="entry name" value="Gcp-like_dom"/>
</dbReference>
<keyword evidence="5 9" id="KW-0479">Metal-binding</keyword>
<dbReference type="InterPro" id="IPR043129">
    <property type="entry name" value="ATPase_NBD"/>
</dbReference>
<dbReference type="EMBL" id="BRXZ01000293">
    <property type="protein sequence ID" value="GMI09019.1"/>
    <property type="molecule type" value="Genomic_DNA"/>
</dbReference>
<protein>
    <recommendedName>
        <fullName evidence="1">N(6)-L-threonylcarbamoyladenine synthase</fullName>
        <ecNumber evidence="1">2.3.1.234</ecNumber>
    </recommendedName>
    <alternativeName>
        <fullName evidence="7">N6-L-threonylcarbamoyladenine synthase</fullName>
    </alternativeName>
</protein>
<dbReference type="GO" id="GO:0000408">
    <property type="term" value="C:EKC/KEOPS complex"/>
    <property type="evidence" value="ECO:0007669"/>
    <property type="project" value="InterPro"/>
</dbReference>
<keyword evidence="4 9" id="KW-0819">tRNA processing</keyword>
<dbReference type="SUPFAM" id="SSF53067">
    <property type="entry name" value="Actin-like ATPase domain"/>
    <property type="match status" value="1"/>
</dbReference>
<keyword evidence="9" id="KW-0539">Nucleus</keyword>
<dbReference type="PANTHER" id="PTHR11735">
    <property type="entry name" value="TRNA N6-ADENOSINE THREONYLCARBAMOYLTRANSFERASE"/>
    <property type="match status" value="1"/>
</dbReference>
<dbReference type="HAMAP" id="MF_01446">
    <property type="entry name" value="Kae1"/>
    <property type="match status" value="1"/>
</dbReference>
<feature type="binding site" evidence="9">
    <location>
        <position position="216"/>
    </location>
    <ligand>
        <name>substrate</name>
    </ligand>
</feature>
<accession>A0A9W7KRE3</accession>
<comment type="subcellular location">
    <subcellularLocation>
        <location evidence="9">Cytoplasm</location>
    </subcellularLocation>
    <subcellularLocation>
        <location evidence="9">Nucleus</location>
    </subcellularLocation>
</comment>
<dbReference type="NCBIfam" id="TIGR03722">
    <property type="entry name" value="arch_KAE1"/>
    <property type="match status" value="1"/>
</dbReference>
<evidence type="ECO:0000313" key="12">
    <source>
        <dbReference type="Proteomes" id="UP001165082"/>
    </source>
</evidence>
<evidence type="ECO:0000256" key="2">
    <source>
        <dbReference type="ARBA" id="ARBA00022490"/>
    </source>
</evidence>
<reference evidence="11" key="1">
    <citation type="submission" date="2022-07" db="EMBL/GenBank/DDBJ databases">
        <title>Genome analysis of Parmales, a sister group of diatoms, reveals the evolutionary specialization of diatoms from phago-mixotrophs to photoautotrophs.</title>
        <authorList>
            <person name="Ban H."/>
            <person name="Sato S."/>
            <person name="Yoshikawa S."/>
            <person name="Kazumasa Y."/>
            <person name="Nakamura Y."/>
            <person name="Ichinomiya M."/>
            <person name="Saitoh K."/>
            <person name="Sato N."/>
            <person name="Blanc-Mathieu R."/>
            <person name="Endo H."/>
            <person name="Kuwata A."/>
            <person name="Ogata H."/>
        </authorList>
    </citation>
    <scope>NUCLEOTIDE SEQUENCE</scope>
</reference>